<dbReference type="EMBL" id="LAZR01005559">
    <property type="protein sequence ID" value="KKM98935.1"/>
    <property type="molecule type" value="Genomic_DNA"/>
</dbReference>
<reference evidence="1" key="1">
    <citation type="journal article" date="2015" name="Nature">
        <title>Complex archaea that bridge the gap between prokaryotes and eukaryotes.</title>
        <authorList>
            <person name="Spang A."/>
            <person name="Saw J.H."/>
            <person name="Jorgensen S.L."/>
            <person name="Zaremba-Niedzwiedzka K."/>
            <person name="Martijn J."/>
            <person name="Lind A.E."/>
            <person name="van Eijk R."/>
            <person name="Schleper C."/>
            <person name="Guy L."/>
            <person name="Ettema T.J."/>
        </authorList>
    </citation>
    <scope>NUCLEOTIDE SEQUENCE</scope>
</reference>
<gene>
    <name evidence="1" type="ORF">LCGC14_1152980</name>
</gene>
<protein>
    <submittedName>
        <fullName evidence="1">Uncharacterized protein</fullName>
    </submittedName>
</protein>
<accession>A0A0F9PD50</accession>
<evidence type="ECO:0000313" key="1">
    <source>
        <dbReference type="EMBL" id="KKM98935.1"/>
    </source>
</evidence>
<name>A0A0F9PD50_9ZZZZ</name>
<organism evidence="1">
    <name type="scientific">marine sediment metagenome</name>
    <dbReference type="NCBI Taxonomy" id="412755"/>
    <lineage>
        <taxon>unclassified sequences</taxon>
        <taxon>metagenomes</taxon>
        <taxon>ecological metagenomes</taxon>
    </lineage>
</organism>
<comment type="caution">
    <text evidence="1">The sequence shown here is derived from an EMBL/GenBank/DDBJ whole genome shotgun (WGS) entry which is preliminary data.</text>
</comment>
<sequence>MLLNSLRDLTRHTSGLDIDMIKIMGDDGSVEFEGINDDKTVVLKGSFLKNVPEFEGTFGLSQLDYLTKCVNEYKQKDDSIDVVRIEKTFSVPAKDDDGATLHTEGGEVVYDKVTENIIERLIFSRKSPKMVNPYRVLDRRMITEQPSFKGAQWDVVITPTSQAINSLAVQAGMGVEEYFGVKTEDNVLYLTFGDTSSQAIVEFAHDVEGEITRSWIWGVGPVLNILKMSDSADCTMSFLDKGALQITLETGLAKYNYIMPAKAR</sequence>
<dbReference type="AlphaFoldDB" id="A0A0F9PD50"/>
<proteinExistence type="predicted"/>